<gene>
    <name evidence="2" type="ORF">KMW28_27225</name>
</gene>
<evidence type="ECO:0000313" key="3">
    <source>
        <dbReference type="Proteomes" id="UP000678679"/>
    </source>
</evidence>
<keyword evidence="3" id="KW-1185">Reference proteome</keyword>
<accession>A0AAX1NEF8</accession>
<dbReference type="KEGG" id="fya:KMW28_27225"/>
<evidence type="ECO:0000256" key="1">
    <source>
        <dbReference type="SAM" id="SignalP"/>
    </source>
</evidence>
<proteinExistence type="predicted"/>
<dbReference type="AlphaFoldDB" id="A0AAX1NEF8"/>
<evidence type="ECO:0000313" key="2">
    <source>
        <dbReference type="EMBL" id="QWG04593.1"/>
    </source>
</evidence>
<sequence length="152" mass="17418">MKNLIISIALLFTMFSAHSQSVKRTVDKLNKSITVETNGLGANYRYTKFQGGIEVRRITFSLAHTSGNYIQREFKTKLLLSDGQTLTLDTRSSFNGEAYYLSMSVTEQQALMFVGKKIDEIRVENYDTYRQWKPAGRLRNIGKYIKAVETQN</sequence>
<reference evidence="2 3" key="1">
    <citation type="submission" date="2021-05" db="EMBL/GenBank/DDBJ databases">
        <title>Comparative genomic studies on the polysaccharide-degrading batcterial strains of the Flammeovirga genus.</title>
        <authorList>
            <person name="Zewei F."/>
            <person name="Zheng Z."/>
            <person name="Yu L."/>
            <person name="Ruyue G."/>
            <person name="Yanhong M."/>
            <person name="Yuanyuan C."/>
            <person name="Jingyan G."/>
            <person name="Wenjun H."/>
        </authorList>
    </citation>
    <scope>NUCLEOTIDE SEQUENCE [LARGE SCALE GENOMIC DNA]</scope>
    <source>
        <strain evidence="2 3">NBRC:100898</strain>
    </source>
</reference>
<keyword evidence="1" id="KW-0732">Signal</keyword>
<dbReference type="EMBL" id="CP076133">
    <property type="protein sequence ID" value="QWG04593.1"/>
    <property type="molecule type" value="Genomic_DNA"/>
</dbReference>
<name>A0AAX1NEF8_9BACT</name>
<protein>
    <submittedName>
        <fullName evidence="2">Uncharacterized protein</fullName>
    </submittedName>
</protein>
<dbReference type="RefSeq" id="WP_169665485.1">
    <property type="nucleotide sequence ID" value="NZ_CP076133.1"/>
</dbReference>
<organism evidence="2 3">
    <name type="scientific">Flammeovirga yaeyamensis</name>
    <dbReference type="NCBI Taxonomy" id="367791"/>
    <lineage>
        <taxon>Bacteria</taxon>
        <taxon>Pseudomonadati</taxon>
        <taxon>Bacteroidota</taxon>
        <taxon>Cytophagia</taxon>
        <taxon>Cytophagales</taxon>
        <taxon>Flammeovirgaceae</taxon>
        <taxon>Flammeovirga</taxon>
    </lineage>
</organism>
<feature type="signal peptide" evidence="1">
    <location>
        <begin position="1"/>
        <end position="19"/>
    </location>
</feature>
<feature type="chain" id="PRO_5043813479" evidence="1">
    <location>
        <begin position="20"/>
        <end position="152"/>
    </location>
</feature>
<dbReference type="Proteomes" id="UP000678679">
    <property type="component" value="Chromosome 2"/>
</dbReference>